<evidence type="ECO:0008006" key="6">
    <source>
        <dbReference type="Google" id="ProtNLM"/>
    </source>
</evidence>
<dbReference type="EMBL" id="WEGJ01000043">
    <property type="protein sequence ID" value="MQY16037.1"/>
    <property type="molecule type" value="Genomic_DNA"/>
</dbReference>
<dbReference type="Proteomes" id="UP000466345">
    <property type="component" value="Unassembled WGS sequence"/>
</dbReference>
<feature type="region of interest" description="Disordered" evidence="1">
    <location>
        <begin position="399"/>
        <end position="419"/>
    </location>
</feature>
<dbReference type="PANTHER" id="PTHR33744">
    <property type="entry name" value="CARBOHYDRATE DIACID REGULATOR"/>
    <property type="match status" value="1"/>
</dbReference>
<dbReference type="InterPro" id="IPR058663">
    <property type="entry name" value="PucR-like_N"/>
</dbReference>
<evidence type="ECO:0000259" key="2">
    <source>
        <dbReference type="Pfam" id="PF13556"/>
    </source>
</evidence>
<evidence type="ECO:0000259" key="3">
    <source>
        <dbReference type="Pfam" id="PF25906"/>
    </source>
</evidence>
<sequence length="419" mass="45251">MPVTEPSGLSQPPEPLPQELAAVMRPELPSLIADISREIGRVVPEYGHLLAGPYGRMVQDGVGQSLSVFVDEVAHPGTALALRDEVCRRLGRFEAFEGRDFQVLRTALRTGARVALRRARTVAARYQIAPALIAMFADAVFAYIDEIEVLCHRSYLEALSTPGEEQGALRRRLLRLVVAGGSTPGHPAVVDLADESGWALPEEATPVALTPGMGLDRAALDTDVLAEEEGTQPHLLVPGPLDDARQRMLLEAAQGRPTAAGLTVPLAETDDSLRWARQLLELARTGLIEAEPLLRAERHLVTLLLLSDPALVEVLARQELAPLDGLTPVRQGRMLETLRVWLTTRGTAAAVAEDLGVHPQTVRYRLRNLGHSFGNRLQEPDRRFAIEVALRALRLREGADGADDGTDPGKRAAGAAGPG</sequence>
<dbReference type="AlphaFoldDB" id="A0A7K0CRB7"/>
<dbReference type="RefSeq" id="WP_153456822.1">
    <property type="nucleotide sequence ID" value="NZ_WEGJ01000043.1"/>
</dbReference>
<dbReference type="Gene3D" id="1.10.10.2840">
    <property type="entry name" value="PucR C-terminal helix-turn-helix domain"/>
    <property type="match status" value="1"/>
</dbReference>
<gene>
    <name evidence="4" type="ORF">SRB5_62290</name>
</gene>
<organism evidence="4 5">
    <name type="scientific">Streptomyces smaragdinus</name>
    <dbReference type="NCBI Taxonomy" id="2585196"/>
    <lineage>
        <taxon>Bacteria</taxon>
        <taxon>Bacillati</taxon>
        <taxon>Actinomycetota</taxon>
        <taxon>Actinomycetes</taxon>
        <taxon>Kitasatosporales</taxon>
        <taxon>Streptomycetaceae</taxon>
        <taxon>Streptomyces</taxon>
    </lineage>
</organism>
<protein>
    <recommendedName>
        <fullName evidence="6">PucR C-terminal helix-turn-helix domain-containing protein</fullName>
    </recommendedName>
</protein>
<name>A0A7K0CRB7_9ACTN</name>
<dbReference type="InterPro" id="IPR051448">
    <property type="entry name" value="CdaR-like_regulators"/>
</dbReference>
<keyword evidence="5" id="KW-1185">Reference proteome</keyword>
<feature type="domain" description="PucR C-terminal helix-turn-helix" evidence="2">
    <location>
        <begin position="335"/>
        <end position="392"/>
    </location>
</feature>
<dbReference type="OrthoDB" id="5243741at2"/>
<comment type="caution">
    <text evidence="4">The sequence shown here is derived from an EMBL/GenBank/DDBJ whole genome shotgun (WGS) entry which is preliminary data.</text>
</comment>
<dbReference type="InterPro" id="IPR042070">
    <property type="entry name" value="PucR_C-HTH_sf"/>
</dbReference>
<evidence type="ECO:0000313" key="5">
    <source>
        <dbReference type="Proteomes" id="UP000466345"/>
    </source>
</evidence>
<evidence type="ECO:0000313" key="4">
    <source>
        <dbReference type="EMBL" id="MQY16037.1"/>
    </source>
</evidence>
<dbReference type="Pfam" id="PF13556">
    <property type="entry name" value="HTH_30"/>
    <property type="match status" value="1"/>
</dbReference>
<dbReference type="InterPro" id="IPR025736">
    <property type="entry name" value="PucR_C-HTH_dom"/>
</dbReference>
<dbReference type="Pfam" id="PF25906">
    <property type="entry name" value="PucR-like_N"/>
    <property type="match status" value="1"/>
</dbReference>
<reference evidence="4 5" key="1">
    <citation type="submission" date="2019-10" db="EMBL/GenBank/DDBJ databases">
        <title>Streptomyces smaragdinus sp. nov. and Streptomyces fabii sp. nov., isolated from the gut of fungus growing-termite Macrotermes natalensis.</title>
        <authorList>
            <person name="Schwitalla J."/>
            <person name="Benndorf R."/>
            <person name="Martin K."/>
            <person name="De Beer W."/>
            <person name="Kaster A.-K."/>
            <person name="Vollmers J."/>
            <person name="Poulsen M."/>
            <person name="Beemelmanns C."/>
        </authorList>
    </citation>
    <scope>NUCLEOTIDE SEQUENCE [LARGE SCALE GENOMIC DNA]</scope>
    <source>
        <strain evidence="4 5">RB5</strain>
    </source>
</reference>
<proteinExistence type="predicted"/>
<accession>A0A7K0CRB7</accession>
<feature type="domain" description="PucR-like N-terminal" evidence="3">
    <location>
        <begin position="16"/>
        <end position="177"/>
    </location>
</feature>
<evidence type="ECO:0000256" key="1">
    <source>
        <dbReference type="SAM" id="MobiDB-lite"/>
    </source>
</evidence>
<dbReference type="PANTHER" id="PTHR33744:SF1">
    <property type="entry name" value="DNA-BINDING TRANSCRIPTIONAL ACTIVATOR ADER"/>
    <property type="match status" value="1"/>
</dbReference>